<dbReference type="PANTHER" id="PTHR20935:SF0">
    <property type="entry name" value="SERINE_THREONINE-PROTEIN PHOSPHATASE PGAM5, MITOCHONDRIAL"/>
    <property type="match status" value="1"/>
</dbReference>
<dbReference type="InterPro" id="IPR013078">
    <property type="entry name" value="His_Pase_superF_clade-1"/>
</dbReference>
<dbReference type="InterPro" id="IPR029033">
    <property type="entry name" value="His_PPase_superfam"/>
</dbReference>
<accession>A0A402C6G9</accession>
<keyword evidence="1" id="KW-0378">Hydrolase</keyword>
<name>A0A402C6G9_RHOWR</name>
<dbReference type="Gene3D" id="3.40.50.1240">
    <property type="entry name" value="Phosphoglycerate mutase-like"/>
    <property type="match status" value="1"/>
</dbReference>
<dbReference type="SUPFAM" id="SSF53254">
    <property type="entry name" value="Phosphoglycerate mutase-like"/>
    <property type="match status" value="1"/>
</dbReference>
<proteinExistence type="predicted"/>
<dbReference type="Proteomes" id="UP000287519">
    <property type="component" value="Unassembled WGS sequence"/>
</dbReference>
<keyword evidence="3" id="KW-1185">Reference proteome</keyword>
<evidence type="ECO:0000313" key="2">
    <source>
        <dbReference type="EMBL" id="GCE39173.1"/>
    </source>
</evidence>
<dbReference type="Pfam" id="PF00300">
    <property type="entry name" value="His_Phos_1"/>
    <property type="match status" value="1"/>
</dbReference>
<organism evidence="2 3">
    <name type="scientific">Rhodococcus wratislaviensis</name>
    <name type="common">Tsukamurella wratislaviensis</name>
    <dbReference type="NCBI Taxonomy" id="44752"/>
    <lineage>
        <taxon>Bacteria</taxon>
        <taxon>Bacillati</taxon>
        <taxon>Actinomycetota</taxon>
        <taxon>Actinomycetes</taxon>
        <taxon>Mycobacteriales</taxon>
        <taxon>Nocardiaceae</taxon>
        <taxon>Rhodococcus</taxon>
    </lineage>
</organism>
<reference evidence="2 3" key="1">
    <citation type="submission" date="2018-11" db="EMBL/GenBank/DDBJ databases">
        <title>Microbial catabolism of amino acid.</title>
        <authorList>
            <person name="Hibi M."/>
            <person name="Ogawa J."/>
        </authorList>
    </citation>
    <scope>NUCLEOTIDE SEQUENCE [LARGE SCALE GENOMIC DNA]</scope>
    <source>
        <strain evidence="2 3">C31-06</strain>
    </source>
</reference>
<dbReference type="PANTHER" id="PTHR20935">
    <property type="entry name" value="PHOSPHOGLYCERATE MUTASE-RELATED"/>
    <property type="match status" value="1"/>
</dbReference>
<dbReference type="GO" id="GO:0016787">
    <property type="term" value="F:hydrolase activity"/>
    <property type="evidence" value="ECO:0007669"/>
    <property type="project" value="UniProtKB-KW"/>
</dbReference>
<dbReference type="SMART" id="SM00855">
    <property type="entry name" value="PGAM"/>
    <property type="match status" value="1"/>
</dbReference>
<evidence type="ECO:0000313" key="3">
    <source>
        <dbReference type="Proteomes" id="UP000287519"/>
    </source>
</evidence>
<dbReference type="AlphaFoldDB" id="A0A402C6G9"/>
<comment type="caution">
    <text evidence="2">The sequence shown here is derived from an EMBL/GenBank/DDBJ whole genome shotgun (WGS) entry which is preliminary data.</text>
</comment>
<dbReference type="EMBL" id="BHYM01000024">
    <property type="protein sequence ID" value="GCE39173.1"/>
    <property type="molecule type" value="Genomic_DNA"/>
</dbReference>
<sequence>MRRMSVVLLVRHGQASFGTDDYDRLSPRGREQSRALGTELNRRGIAPARTVTGNMKRQRETAQEASAAAAWHTTHPDVDPGWDEFDASDLLAANGEHDPQAKADSRAFQRLLERASTRWSSGDHDADYAETFGAFTARVDASLDRVAGGLERGQTGVVFSSAGAIAWVTARLLGGGFPQWLALNRVAVNSGVTKIVIGSSGTSLVAFNEHGHLPDPWVTYR</sequence>
<gene>
    <name evidence="2" type="ORF">Rhow_002697</name>
</gene>
<protein>
    <submittedName>
        <fullName evidence="2">Phosphoglycerate mutase family protein</fullName>
    </submittedName>
</protein>
<dbReference type="CDD" id="cd07067">
    <property type="entry name" value="HP_PGM_like"/>
    <property type="match status" value="1"/>
</dbReference>
<evidence type="ECO:0000256" key="1">
    <source>
        <dbReference type="ARBA" id="ARBA00022801"/>
    </source>
</evidence>
<dbReference type="InterPro" id="IPR051021">
    <property type="entry name" value="Mito_Ser/Thr_phosphatase"/>
</dbReference>